<evidence type="ECO:0000256" key="1">
    <source>
        <dbReference type="SAM" id="Phobius"/>
    </source>
</evidence>
<keyword evidence="1" id="KW-1133">Transmembrane helix</keyword>
<gene>
    <name evidence="2" type="ordered locus">Strop_0498</name>
</gene>
<keyword evidence="1" id="KW-0812">Transmembrane</keyword>
<dbReference type="PATRIC" id="fig|369723.5.peg.520"/>
<proteinExistence type="predicted"/>
<dbReference type="KEGG" id="stp:Strop_0498"/>
<organism evidence="2 3">
    <name type="scientific">Salinispora tropica (strain ATCC BAA-916 / DSM 44818 / JCM 13857 / NBRC 105044 / CNB-440)</name>
    <dbReference type="NCBI Taxonomy" id="369723"/>
    <lineage>
        <taxon>Bacteria</taxon>
        <taxon>Bacillati</taxon>
        <taxon>Actinomycetota</taxon>
        <taxon>Actinomycetes</taxon>
        <taxon>Micromonosporales</taxon>
        <taxon>Micromonosporaceae</taxon>
        <taxon>Salinispora</taxon>
    </lineage>
</organism>
<keyword evidence="1" id="KW-0472">Membrane</keyword>
<evidence type="ECO:0000313" key="2">
    <source>
        <dbReference type="EMBL" id="ABP52983.1"/>
    </source>
</evidence>
<dbReference type="Proteomes" id="UP000000235">
    <property type="component" value="Chromosome"/>
</dbReference>
<reference evidence="3" key="1">
    <citation type="journal article" date="2007" name="Proc. Natl. Acad. Sci. U.S.A.">
        <title>Genome sequencing reveals complex secondary metabolome in the marine actinomycete Salinispora tropica.</title>
        <authorList>
            <person name="Udwary D.W."/>
            <person name="Zeigler L."/>
            <person name="Asolkar R.N."/>
            <person name="Singan V."/>
            <person name="Lapidus A."/>
            <person name="Fenical W."/>
            <person name="Jensen P.R."/>
            <person name="Moore B.S."/>
        </authorList>
    </citation>
    <scope>NUCLEOTIDE SEQUENCE [LARGE SCALE GENOMIC DNA]</scope>
    <source>
        <strain evidence="3">ATCC BAA-916 / DSM 44818 / CNB-440</strain>
    </source>
</reference>
<feature type="transmembrane region" description="Helical" evidence="1">
    <location>
        <begin position="20"/>
        <end position="38"/>
    </location>
</feature>
<sequence length="101" mass="11489">MSDEDVEAIRRRPAYRAAMWLGRLVIMPQVVPFVVVAIDDDVTVADAVFSYSWLSLVVLAGGFLLLWRAGVPFTRRGWSVETAADFTLNEAMTSDFFFRRR</sequence>
<accession>A4X283</accession>
<keyword evidence="3" id="KW-1185">Reference proteome</keyword>
<evidence type="ECO:0000313" key="3">
    <source>
        <dbReference type="Proteomes" id="UP000000235"/>
    </source>
</evidence>
<dbReference type="RefSeq" id="WP_011904417.1">
    <property type="nucleotide sequence ID" value="NC_009380.1"/>
</dbReference>
<dbReference type="HOGENOM" id="CLU_2289689_0_0_11"/>
<dbReference type="EMBL" id="CP000667">
    <property type="protein sequence ID" value="ABP52983.1"/>
    <property type="molecule type" value="Genomic_DNA"/>
</dbReference>
<feature type="transmembrane region" description="Helical" evidence="1">
    <location>
        <begin position="50"/>
        <end position="67"/>
    </location>
</feature>
<protein>
    <submittedName>
        <fullName evidence="2">Uncharacterized protein</fullName>
    </submittedName>
</protein>
<name>A4X283_SALTO</name>
<dbReference type="AlphaFoldDB" id="A4X283"/>